<dbReference type="AlphaFoldDB" id="H1Y0K0"/>
<sequence>MSKKKILLISHNFSPEPTGIGKYNGEMMDWLAANGNDCDVITTFPYYPFWKVQAPYKNRWYKKEVINYPASNAKLTLYRCPSYVPADPTGKKRIIQDFSYWTSMLWEVLRLAVNGKKYDLIITVAPPFHLAYLGLMFKKRFGSKLLYHIQDLQIEAAQDLNMLSSQKLFEKIYKIEKNILDKADYISSISEGMINKIKAKTDKEVFLFPNWVDTSLFFPLPSRHLLKTKWGFQITDTVCLYSGAIGEKQGLESILNAAELLVDIPGIKFVIGGSGPYKEKLIQLAASKKLSNVQFLPVQDKGVFNEFLNMADLHLILQKATASDLVMPSKLTTILAVGGVSVVTSPQNTSLFDLINKYDVGFAIEPENDELLADTISNAANNVNIQKKAENARLYALKYLNIDNVMLEFVNNTLN</sequence>
<evidence type="ECO:0000259" key="2">
    <source>
        <dbReference type="Pfam" id="PF00534"/>
    </source>
</evidence>
<dbReference type="SUPFAM" id="SSF53756">
    <property type="entry name" value="UDP-Glycosyltransferase/glycogen phosphorylase"/>
    <property type="match status" value="1"/>
</dbReference>
<reference evidence="4" key="1">
    <citation type="submission" date="2011-09" db="EMBL/GenBank/DDBJ databases">
        <title>The permanent draft genome of Mucilaginibacter paludis DSM 18603.</title>
        <authorList>
            <consortium name="US DOE Joint Genome Institute (JGI-PGF)"/>
            <person name="Lucas S."/>
            <person name="Han J."/>
            <person name="Lapidus A."/>
            <person name="Bruce D."/>
            <person name="Goodwin L."/>
            <person name="Pitluck S."/>
            <person name="Peters L."/>
            <person name="Kyrpides N."/>
            <person name="Mavromatis K."/>
            <person name="Ivanova N."/>
            <person name="Mikhailova N."/>
            <person name="Held B."/>
            <person name="Detter J.C."/>
            <person name="Tapia R."/>
            <person name="Han C."/>
            <person name="Land M."/>
            <person name="Hauser L."/>
            <person name="Markowitz V."/>
            <person name="Cheng J.-F."/>
            <person name="Hugenholtz P."/>
            <person name="Woyke T."/>
            <person name="Wu D."/>
            <person name="Tindall B."/>
            <person name="Brambilla E."/>
            <person name="Klenk H.-P."/>
            <person name="Eisen J.A."/>
        </authorList>
    </citation>
    <scope>NUCLEOTIDE SEQUENCE [LARGE SCALE GENOMIC DNA]</scope>
    <source>
        <strain evidence="4">DSM 18603</strain>
    </source>
</reference>
<organism evidence="4 5">
    <name type="scientific">Mucilaginibacter paludis DSM 18603</name>
    <dbReference type="NCBI Taxonomy" id="714943"/>
    <lineage>
        <taxon>Bacteria</taxon>
        <taxon>Pseudomonadati</taxon>
        <taxon>Bacteroidota</taxon>
        <taxon>Sphingobacteriia</taxon>
        <taxon>Sphingobacteriales</taxon>
        <taxon>Sphingobacteriaceae</taxon>
        <taxon>Mucilaginibacter</taxon>
    </lineage>
</organism>
<protein>
    <submittedName>
        <fullName evidence="4">Glycosyl transferase group 1</fullName>
    </submittedName>
</protein>
<dbReference type="EMBL" id="CM001403">
    <property type="protein sequence ID" value="EHQ28467.1"/>
    <property type="molecule type" value="Genomic_DNA"/>
</dbReference>
<dbReference type="NCBIfam" id="NF007640">
    <property type="entry name" value="PRK10307.1"/>
    <property type="match status" value="1"/>
</dbReference>
<dbReference type="STRING" id="714943.Mucpa_4377"/>
<dbReference type="GO" id="GO:0016757">
    <property type="term" value="F:glycosyltransferase activity"/>
    <property type="evidence" value="ECO:0007669"/>
    <property type="project" value="InterPro"/>
</dbReference>
<proteinExistence type="predicted"/>
<evidence type="ECO:0000256" key="1">
    <source>
        <dbReference type="ARBA" id="ARBA00022679"/>
    </source>
</evidence>
<dbReference type="Gene3D" id="3.40.50.2000">
    <property type="entry name" value="Glycogen Phosphorylase B"/>
    <property type="match status" value="2"/>
</dbReference>
<dbReference type="InterPro" id="IPR028098">
    <property type="entry name" value="Glyco_trans_4-like_N"/>
</dbReference>
<dbReference type="PANTHER" id="PTHR46401">
    <property type="entry name" value="GLYCOSYLTRANSFERASE WBBK-RELATED"/>
    <property type="match status" value="1"/>
</dbReference>
<dbReference type="CDD" id="cd03794">
    <property type="entry name" value="GT4_WbuB-like"/>
    <property type="match status" value="1"/>
</dbReference>
<keyword evidence="1 4" id="KW-0808">Transferase</keyword>
<dbReference type="Pfam" id="PF13579">
    <property type="entry name" value="Glyco_trans_4_4"/>
    <property type="match status" value="1"/>
</dbReference>
<dbReference type="eggNOG" id="COG0438">
    <property type="taxonomic scope" value="Bacteria"/>
</dbReference>
<dbReference type="GO" id="GO:0009103">
    <property type="term" value="P:lipopolysaccharide biosynthetic process"/>
    <property type="evidence" value="ECO:0007669"/>
    <property type="project" value="TreeGrafter"/>
</dbReference>
<dbReference type="InterPro" id="IPR001296">
    <property type="entry name" value="Glyco_trans_1"/>
</dbReference>
<dbReference type="Pfam" id="PF00534">
    <property type="entry name" value="Glycos_transf_1"/>
    <property type="match status" value="1"/>
</dbReference>
<dbReference type="OrthoDB" id="9811902at2"/>
<evidence type="ECO:0000259" key="3">
    <source>
        <dbReference type="Pfam" id="PF13579"/>
    </source>
</evidence>
<dbReference type="RefSeq" id="WP_008509309.1">
    <property type="nucleotide sequence ID" value="NZ_CM001403.1"/>
</dbReference>
<feature type="domain" description="Glycosyl transferase family 1" evidence="2">
    <location>
        <begin position="227"/>
        <end position="389"/>
    </location>
</feature>
<name>H1Y0K0_9SPHI</name>
<dbReference type="Proteomes" id="UP000002774">
    <property type="component" value="Chromosome"/>
</dbReference>
<accession>H1Y0K0</accession>
<feature type="domain" description="Glycosyltransferase subfamily 4-like N-terminal" evidence="3">
    <location>
        <begin position="18"/>
        <end position="199"/>
    </location>
</feature>
<dbReference type="PANTHER" id="PTHR46401:SF2">
    <property type="entry name" value="GLYCOSYLTRANSFERASE WBBK-RELATED"/>
    <property type="match status" value="1"/>
</dbReference>
<evidence type="ECO:0000313" key="4">
    <source>
        <dbReference type="EMBL" id="EHQ28467.1"/>
    </source>
</evidence>
<gene>
    <name evidence="4" type="ORF">Mucpa_4377</name>
</gene>
<keyword evidence="5" id="KW-1185">Reference proteome</keyword>
<evidence type="ECO:0000313" key="5">
    <source>
        <dbReference type="Proteomes" id="UP000002774"/>
    </source>
</evidence>
<dbReference type="HOGENOM" id="CLU_009583_11_5_10"/>